<sequence length="140" mass="15366">MVTPCSRSRPARHRTQPQASGTYRNADHDVAATTVAALIGRSNPVLRHRERWEVREGKAVAGLEWAWRVLGRPCRGRQDAGLVENAGESGSPGAHSDGSSFLQRTQQLCVWDHLAVPSLRISLSMFASRIRGRGGSRGRE</sequence>
<accession>A0A6G1E2L1</accession>
<dbReference type="Proteomes" id="UP000479710">
    <property type="component" value="Unassembled WGS sequence"/>
</dbReference>
<feature type="region of interest" description="Disordered" evidence="1">
    <location>
        <begin position="1"/>
        <end position="26"/>
    </location>
</feature>
<keyword evidence="3" id="KW-1185">Reference proteome</keyword>
<protein>
    <submittedName>
        <fullName evidence="2">Uncharacterized protein</fullName>
    </submittedName>
</protein>
<dbReference type="EMBL" id="SPHZ02000005">
    <property type="protein sequence ID" value="KAF0918173.1"/>
    <property type="molecule type" value="Genomic_DNA"/>
</dbReference>
<proteinExistence type="predicted"/>
<evidence type="ECO:0000313" key="2">
    <source>
        <dbReference type="EMBL" id="KAF0918173.1"/>
    </source>
</evidence>
<reference evidence="2 3" key="1">
    <citation type="submission" date="2019-11" db="EMBL/GenBank/DDBJ databases">
        <title>Whole genome sequence of Oryza granulata.</title>
        <authorList>
            <person name="Li W."/>
        </authorList>
    </citation>
    <scope>NUCLEOTIDE SEQUENCE [LARGE SCALE GENOMIC DNA]</scope>
    <source>
        <strain evidence="3">cv. Menghai</strain>
        <tissue evidence="2">Leaf</tissue>
    </source>
</reference>
<gene>
    <name evidence="2" type="ORF">E2562_023112</name>
</gene>
<name>A0A6G1E2L1_9ORYZ</name>
<dbReference type="AlphaFoldDB" id="A0A6G1E2L1"/>
<organism evidence="2 3">
    <name type="scientific">Oryza meyeriana var. granulata</name>
    <dbReference type="NCBI Taxonomy" id="110450"/>
    <lineage>
        <taxon>Eukaryota</taxon>
        <taxon>Viridiplantae</taxon>
        <taxon>Streptophyta</taxon>
        <taxon>Embryophyta</taxon>
        <taxon>Tracheophyta</taxon>
        <taxon>Spermatophyta</taxon>
        <taxon>Magnoliopsida</taxon>
        <taxon>Liliopsida</taxon>
        <taxon>Poales</taxon>
        <taxon>Poaceae</taxon>
        <taxon>BOP clade</taxon>
        <taxon>Oryzoideae</taxon>
        <taxon>Oryzeae</taxon>
        <taxon>Oryzinae</taxon>
        <taxon>Oryza</taxon>
        <taxon>Oryza meyeriana</taxon>
    </lineage>
</organism>
<comment type="caution">
    <text evidence="2">The sequence shown here is derived from an EMBL/GenBank/DDBJ whole genome shotgun (WGS) entry which is preliminary data.</text>
</comment>
<evidence type="ECO:0000256" key="1">
    <source>
        <dbReference type="SAM" id="MobiDB-lite"/>
    </source>
</evidence>
<evidence type="ECO:0000313" key="3">
    <source>
        <dbReference type="Proteomes" id="UP000479710"/>
    </source>
</evidence>